<comment type="caution">
    <text evidence="1">The sequence shown here is derived from an EMBL/GenBank/DDBJ whole genome shotgun (WGS) entry which is preliminary data.</text>
</comment>
<dbReference type="Gene3D" id="1.20.120.450">
    <property type="entry name" value="dinb family like domain"/>
    <property type="match status" value="1"/>
</dbReference>
<accession>A0ABP9S425</accession>
<dbReference type="EMBL" id="BAABJQ010000014">
    <property type="protein sequence ID" value="GAA5190613.1"/>
    <property type="molecule type" value="Genomic_DNA"/>
</dbReference>
<reference evidence="2" key="1">
    <citation type="journal article" date="2019" name="Int. J. Syst. Evol. Microbiol.">
        <title>The Global Catalogue of Microorganisms (GCM) 10K type strain sequencing project: providing services to taxonomists for standard genome sequencing and annotation.</title>
        <authorList>
            <consortium name="The Broad Institute Genomics Platform"/>
            <consortium name="The Broad Institute Genome Sequencing Center for Infectious Disease"/>
            <person name="Wu L."/>
            <person name="Ma J."/>
        </authorList>
    </citation>
    <scope>NUCLEOTIDE SEQUENCE [LARGE SCALE GENOMIC DNA]</scope>
    <source>
        <strain evidence="2">JCM 18304</strain>
    </source>
</reference>
<dbReference type="Pfam" id="PF04978">
    <property type="entry name" value="MST"/>
    <property type="match status" value="1"/>
</dbReference>
<dbReference type="InterPro" id="IPR007061">
    <property type="entry name" value="MST-like"/>
</dbReference>
<dbReference type="Proteomes" id="UP001501570">
    <property type="component" value="Unassembled WGS sequence"/>
</dbReference>
<dbReference type="InterPro" id="IPR034660">
    <property type="entry name" value="DinB/YfiT-like"/>
</dbReference>
<evidence type="ECO:0000313" key="1">
    <source>
        <dbReference type="EMBL" id="GAA5190613.1"/>
    </source>
</evidence>
<gene>
    <name evidence="1" type="ORF">GCM10023322_46180</name>
</gene>
<keyword evidence="2" id="KW-1185">Reference proteome</keyword>
<protein>
    <submittedName>
        <fullName evidence="1">DinB family protein</fullName>
    </submittedName>
</protein>
<name>A0ABP9S425_9ACTN</name>
<proteinExistence type="predicted"/>
<sequence length="192" mass="21479">MTAPDAKSHLHRYLKTAREAMLWKLDGLSEYDARRPMTPTGTNLLGLVKHVATVELGYFGDTFGRPFGEPLLWSESDPLADLWATADESREWIIDLYRRAWAHCDATIDALALDATGQVPWWPEDRREVTLHLVLVHVIAETNRHAGHADIIRELIDGAAGLRQGNDNLAPGDRATWEAHRAKLESVAREAG</sequence>
<dbReference type="RefSeq" id="WP_345632738.1">
    <property type="nucleotide sequence ID" value="NZ_BAABJQ010000014.1"/>
</dbReference>
<dbReference type="SUPFAM" id="SSF109854">
    <property type="entry name" value="DinB/YfiT-like putative metalloenzymes"/>
    <property type="match status" value="1"/>
</dbReference>
<organism evidence="1 2">
    <name type="scientific">Rugosimonospora acidiphila</name>
    <dbReference type="NCBI Taxonomy" id="556531"/>
    <lineage>
        <taxon>Bacteria</taxon>
        <taxon>Bacillati</taxon>
        <taxon>Actinomycetota</taxon>
        <taxon>Actinomycetes</taxon>
        <taxon>Micromonosporales</taxon>
        <taxon>Micromonosporaceae</taxon>
        <taxon>Rugosimonospora</taxon>
    </lineage>
</organism>
<evidence type="ECO:0000313" key="2">
    <source>
        <dbReference type="Proteomes" id="UP001501570"/>
    </source>
</evidence>